<dbReference type="GO" id="GO:0046464">
    <property type="term" value="P:acylglycerol catabolic process"/>
    <property type="evidence" value="ECO:0007669"/>
    <property type="project" value="TreeGrafter"/>
</dbReference>
<dbReference type="GO" id="GO:0031902">
    <property type="term" value="C:late endosome membrane"/>
    <property type="evidence" value="ECO:0007669"/>
    <property type="project" value="UniProtKB-SubCell"/>
</dbReference>
<evidence type="ECO:0000256" key="12">
    <source>
        <dbReference type="ARBA" id="ARBA00046308"/>
    </source>
</evidence>
<dbReference type="PANTHER" id="PTHR43798:SF5">
    <property type="entry name" value="MONOACYLGLYCEROL LIPASE ABHD6"/>
    <property type="match status" value="1"/>
</dbReference>
<feature type="domain" description="Serine aminopeptidase S33" evidence="16">
    <location>
        <begin position="157"/>
        <end position="394"/>
    </location>
</feature>
<dbReference type="GO" id="GO:0032217">
    <property type="term" value="F:riboflavin transmembrane transporter activity"/>
    <property type="evidence" value="ECO:0007669"/>
    <property type="project" value="UniProtKB-UniRule"/>
</dbReference>
<keyword evidence="8 15" id="KW-1133">Transmembrane helix</keyword>
<dbReference type="GO" id="GO:0005765">
    <property type="term" value="C:lysosomal membrane"/>
    <property type="evidence" value="ECO:0007669"/>
    <property type="project" value="UniProtKB-SubCell"/>
</dbReference>
<evidence type="ECO:0000256" key="6">
    <source>
        <dbReference type="ARBA" id="ARBA00022475"/>
    </source>
</evidence>
<comment type="catalytic activity">
    <reaction evidence="1 15">
        <text>riboflavin(in) = riboflavin(out)</text>
        <dbReference type="Rhea" id="RHEA:35015"/>
        <dbReference type="ChEBI" id="CHEBI:57986"/>
    </reaction>
</comment>
<evidence type="ECO:0000256" key="8">
    <source>
        <dbReference type="ARBA" id="ARBA00022989"/>
    </source>
</evidence>
<dbReference type="AlphaFoldDB" id="A0A814MPN6"/>
<proteinExistence type="inferred from homology"/>
<organism evidence="17 18">
    <name type="scientific">Adineta steineri</name>
    <dbReference type="NCBI Taxonomy" id="433720"/>
    <lineage>
        <taxon>Eukaryota</taxon>
        <taxon>Metazoa</taxon>
        <taxon>Spiralia</taxon>
        <taxon>Gnathifera</taxon>
        <taxon>Rotifera</taxon>
        <taxon>Eurotatoria</taxon>
        <taxon>Bdelloidea</taxon>
        <taxon>Adinetida</taxon>
        <taxon>Adinetidae</taxon>
        <taxon>Adineta</taxon>
    </lineage>
</organism>
<keyword evidence="7 15" id="KW-0812">Transmembrane</keyword>
<evidence type="ECO:0000256" key="11">
    <source>
        <dbReference type="ARBA" id="ARBA00037874"/>
    </source>
</evidence>
<evidence type="ECO:0000313" key="18">
    <source>
        <dbReference type="Proteomes" id="UP000663845"/>
    </source>
</evidence>
<evidence type="ECO:0000256" key="14">
    <source>
        <dbReference type="ARBA" id="ARBA00049568"/>
    </source>
</evidence>
<evidence type="ECO:0000256" key="7">
    <source>
        <dbReference type="ARBA" id="ARBA00022692"/>
    </source>
</evidence>
<feature type="transmembrane region" description="Helical" evidence="15">
    <location>
        <begin position="48"/>
        <end position="68"/>
    </location>
</feature>
<dbReference type="InterPro" id="IPR029058">
    <property type="entry name" value="AB_hydrolase_fold"/>
</dbReference>
<comment type="subcellular location">
    <subcellularLocation>
        <location evidence="3 15">Cell membrane</location>
        <topology evidence="3 15">Multi-pass membrane protein</topology>
    </subcellularLocation>
    <subcellularLocation>
        <location evidence="10">Late endosome membrane</location>
        <topology evidence="10">Single-pass type II membrane protein</topology>
    </subcellularLocation>
    <subcellularLocation>
        <location evidence="11">Lysosome membrane</location>
        <topology evidence="11">Single-pass type II membrane protein</topology>
    </subcellularLocation>
    <subcellularLocation>
        <location evidence="12">Mitochondrion membrane</location>
        <topology evidence="12">Single-pass type II membrane protein</topology>
    </subcellularLocation>
</comment>
<dbReference type="Gene3D" id="3.40.50.1820">
    <property type="entry name" value="alpha/beta hydrolase"/>
    <property type="match status" value="1"/>
</dbReference>
<dbReference type="InterPro" id="IPR050266">
    <property type="entry name" value="AB_hydrolase_sf"/>
</dbReference>
<sequence length="409" mass="46740">MINKEWKLNEYVTYLLLTLVLLSSWTDINGIYTELPQIVVTQPEGWKLGAYIALFSSISNIAPLALVFCKCIFRKETLNIIPINYIVMIIAIICFIFKFRERLAFQYGRLSRPYDQATTTIALTRMGSDQFIELSFGKVHYIYHSSANSSSSSTLNIFVHGFSIAMEMWQDIFPSLVHDNQSCLVLDLYGRGWSDAPDVPMNVDLFVSQIAELLYALNLSYEKYNLYGVSMGGVIIQRFTELYPSKVSKLILCNSTGLNVVKPPSILISILSIPVLGPLLFKFVMQRGDNKSVRAQWANPDSDEYKRCIKLYQQTCQQHPGYLRSLFSTIFYFDFQSAFKSIECIQKLNIPILILWGDKDTLTPVENAYRYNDFYKTSTLKIIPGANHSLLIEQPKQAIDAIKTFLNDK</sequence>
<dbReference type="InterPro" id="IPR022742">
    <property type="entry name" value="Hydrolase_4"/>
</dbReference>
<dbReference type="Pfam" id="PF12146">
    <property type="entry name" value="Hydrolase_4"/>
    <property type="match status" value="1"/>
</dbReference>
<keyword evidence="6 15" id="KW-1003">Cell membrane</keyword>
<comment type="caution">
    <text evidence="17">The sequence shown here is derived from an EMBL/GenBank/DDBJ whole genome shotgun (WGS) entry which is preliminary data.</text>
</comment>
<comment type="similarity">
    <text evidence="4 15">Belongs to the riboflavin transporter family.</text>
</comment>
<feature type="transmembrane region" description="Helical" evidence="15">
    <location>
        <begin position="80"/>
        <end position="99"/>
    </location>
</feature>
<protein>
    <recommendedName>
        <fullName evidence="15">Riboflavin transporter</fullName>
    </recommendedName>
</protein>
<dbReference type="GO" id="GO:0031966">
    <property type="term" value="C:mitochondrial membrane"/>
    <property type="evidence" value="ECO:0007669"/>
    <property type="project" value="UniProtKB-SubCell"/>
</dbReference>
<comment type="function">
    <text evidence="14">Lipase that preferentially hydrolysis medium-chain saturated monoacylglycerols including 2-arachidonoylglycerol. Through 2-arachidonoylglycerol degradation may regulate endocannabinoid signaling pathways. Also has a lysophosphatidyl lipase activity with a preference for lysophosphatidylglycerol among other lysophospholipids. Also able to degrade bis(monoacylglycero)phosphate (BMP) and constitutes the major enzyme for BMP catabolism. BMP, also known as lysobisphosphatidic acid, is enriched in late endosomes and lysosomes and plays a key role in the formation of intraluminal vesicles and in lipid sorting.</text>
</comment>
<dbReference type="EMBL" id="CAJNOG010000212">
    <property type="protein sequence ID" value="CAF1080994.1"/>
    <property type="molecule type" value="Genomic_DNA"/>
</dbReference>
<comment type="catalytic activity">
    <reaction evidence="2">
        <text>Hydrolyzes glycerol monoesters of long-chain fatty acids.</text>
        <dbReference type="EC" id="3.1.1.23"/>
    </reaction>
</comment>
<evidence type="ECO:0000256" key="4">
    <source>
        <dbReference type="ARBA" id="ARBA00006366"/>
    </source>
</evidence>
<dbReference type="Proteomes" id="UP000663845">
    <property type="component" value="Unassembled WGS sequence"/>
</dbReference>
<accession>A0A814MPN6</accession>
<comment type="catalytic activity">
    <reaction evidence="13">
        <text>1-dodecanoylglycerol + H2O = dodecanoate + glycerol + H(+)</text>
        <dbReference type="Rhea" id="RHEA:44316"/>
        <dbReference type="ChEBI" id="CHEBI:15377"/>
        <dbReference type="ChEBI" id="CHEBI:15378"/>
        <dbReference type="ChEBI" id="CHEBI:17754"/>
        <dbReference type="ChEBI" id="CHEBI:18262"/>
        <dbReference type="ChEBI" id="CHEBI:75539"/>
    </reaction>
</comment>
<comment type="caution">
    <text evidence="15">Lacks conserved residue(s) required for the propagation of feature annotation.</text>
</comment>
<dbReference type="SUPFAM" id="SSF53474">
    <property type="entry name" value="alpha/beta-Hydrolases"/>
    <property type="match status" value="1"/>
</dbReference>
<keyword evidence="9 15" id="KW-0472">Membrane</keyword>
<dbReference type="GO" id="GO:0005886">
    <property type="term" value="C:plasma membrane"/>
    <property type="evidence" value="ECO:0007669"/>
    <property type="project" value="UniProtKB-SubCell"/>
</dbReference>
<evidence type="ECO:0000256" key="2">
    <source>
        <dbReference type="ARBA" id="ARBA00001613"/>
    </source>
</evidence>
<evidence type="ECO:0000313" key="17">
    <source>
        <dbReference type="EMBL" id="CAF1080994.1"/>
    </source>
</evidence>
<gene>
    <name evidence="17" type="ORF">JYZ213_LOCUS20292</name>
</gene>
<dbReference type="InterPro" id="IPR000073">
    <property type="entry name" value="AB_hydrolase_1"/>
</dbReference>
<reference evidence="17" key="1">
    <citation type="submission" date="2021-02" db="EMBL/GenBank/DDBJ databases">
        <authorList>
            <person name="Nowell W R."/>
        </authorList>
    </citation>
    <scope>NUCLEOTIDE SEQUENCE</scope>
</reference>
<dbReference type="InterPro" id="IPR009357">
    <property type="entry name" value="Riboflavin_transptr"/>
</dbReference>
<evidence type="ECO:0000256" key="15">
    <source>
        <dbReference type="RuleBase" id="RU368035"/>
    </source>
</evidence>
<dbReference type="GO" id="GO:0047372">
    <property type="term" value="F:monoacylglycerol lipase activity"/>
    <property type="evidence" value="ECO:0007669"/>
    <property type="project" value="UniProtKB-EC"/>
</dbReference>
<evidence type="ECO:0000256" key="3">
    <source>
        <dbReference type="ARBA" id="ARBA00004651"/>
    </source>
</evidence>
<evidence type="ECO:0000256" key="9">
    <source>
        <dbReference type="ARBA" id="ARBA00023136"/>
    </source>
</evidence>
<evidence type="ECO:0000256" key="1">
    <source>
        <dbReference type="ARBA" id="ARBA00000215"/>
    </source>
</evidence>
<dbReference type="PANTHER" id="PTHR43798">
    <property type="entry name" value="MONOACYLGLYCEROL LIPASE"/>
    <property type="match status" value="1"/>
</dbReference>
<keyword evidence="5 15" id="KW-0813">Transport</keyword>
<name>A0A814MPN6_9BILA</name>
<evidence type="ECO:0000256" key="5">
    <source>
        <dbReference type="ARBA" id="ARBA00022448"/>
    </source>
</evidence>
<feature type="transmembrane region" description="Helical" evidence="15">
    <location>
        <begin position="12"/>
        <end position="28"/>
    </location>
</feature>
<evidence type="ECO:0000259" key="16">
    <source>
        <dbReference type="Pfam" id="PF12146"/>
    </source>
</evidence>
<comment type="function">
    <text evidence="15">Plasma membrane transporter mediating the uptake by cells of the water soluble vitamin B2/riboflavin that plays a key role in biochemical oxidation-reduction reactions of the carbohydrate, lipid, and amino acid metabolism.</text>
</comment>
<evidence type="ECO:0000256" key="10">
    <source>
        <dbReference type="ARBA" id="ARBA00037797"/>
    </source>
</evidence>
<evidence type="ECO:0000256" key="13">
    <source>
        <dbReference type="ARBA" id="ARBA00047662"/>
    </source>
</evidence>
<dbReference type="PRINTS" id="PR00111">
    <property type="entry name" value="ABHYDROLASE"/>
</dbReference>
<dbReference type="Pfam" id="PF06237">
    <property type="entry name" value="SLC52_ribofla_tr"/>
    <property type="match status" value="1"/>
</dbReference>